<dbReference type="EMBL" id="BAAALV010000001">
    <property type="protein sequence ID" value="GAA1904443.1"/>
    <property type="molecule type" value="Genomic_DNA"/>
</dbReference>
<evidence type="ECO:0000256" key="1">
    <source>
        <dbReference type="SAM" id="MobiDB-lite"/>
    </source>
</evidence>
<sequence>MAQQRIVFVHGAGRFGAAAWPGQHALARSWDCLFLRRSGYGLQVPPSPTDHAADTAAVLAALGSGGHVVAHAEGAVSAMMAAVSDPALVHSLTLCEPAVFSLTRDLPATAARRALLDPLFQAAAGLTDDEYGTEYARLVFSAESAPDPGNDPHAAARQRLQSPPWDAPLDIVPGVPTLVLTGEWEPVYEEVAAFLASTGAEHRPVGGNHRPQDTQAGREAITEFLARTGAAVMAGGRA</sequence>
<dbReference type="RefSeq" id="WP_152227440.1">
    <property type="nucleotide sequence ID" value="NZ_BAAALV010000001.1"/>
</dbReference>
<organism evidence="2 3">
    <name type="scientific">Arthrobacter gandavensis</name>
    <dbReference type="NCBI Taxonomy" id="169960"/>
    <lineage>
        <taxon>Bacteria</taxon>
        <taxon>Bacillati</taxon>
        <taxon>Actinomycetota</taxon>
        <taxon>Actinomycetes</taxon>
        <taxon>Micrococcales</taxon>
        <taxon>Micrococcaceae</taxon>
        <taxon>Arthrobacter</taxon>
    </lineage>
</organism>
<comment type="caution">
    <text evidence="2">The sequence shown here is derived from an EMBL/GenBank/DDBJ whole genome shotgun (WGS) entry which is preliminary data.</text>
</comment>
<dbReference type="Gene3D" id="3.40.50.1820">
    <property type="entry name" value="alpha/beta hydrolase"/>
    <property type="match status" value="1"/>
</dbReference>
<evidence type="ECO:0000313" key="2">
    <source>
        <dbReference type="EMBL" id="GAA1904443.1"/>
    </source>
</evidence>
<dbReference type="SUPFAM" id="SSF53474">
    <property type="entry name" value="alpha/beta-Hydrolases"/>
    <property type="match status" value="1"/>
</dbReference>
<proteinExistence type="predicted"/>
<feature type="region of interest" description="Disordered" evidence="1">
    <location>
        <begin position="144"/>
        <end position="167"/>
    </location>
</feature>
<gene>
    <name evidence="2" type="ORF">GCM10009688_05700</name>
</gene>
<reference evidence="2 3" key="1">
    <citation type="journal article" date="2019" name="Int. J. Syst. Evol. Microbiol.">
        <title>The Global Catalogue of Microorganisms (GCM) 10K type strain sequencing project: providing services to taxonomists for standard genome sequencing and annotation.</title>
        <authorList>
            <consortium name="The Broad Institute Genomics Platform"/>
            <consortium name="The Broad Institute Genome Sequencing Center for Infectious Disease"/>
            <person name="Wu L."/>
            <person name="Ma J."/>
        </authorList>
    </citation>
    <scope>NUCLEOTIDE SEQUENCE [LARGE SCALE GENOMIC DNA]</scope>
    <source>
        <strain evidence="2 3">JCM 13316</strain>
    </source>
</reference>
<dbReference type="InterPro" id="IPR029058">
    <property type="entry name" value="AB_hydrolase_fold"/>
</dbReference>
<accession>A0ABN2NVT8</accession>
<keyword evidence="3" id="KW-1185">Reference proteome</keyword>
<name>A0ABN2NVT8_9MICC</name>
<protein>
    <recommendedName>
        <fullName evidence="4">Alpha/beta hydrolase</fullName>
    </recommendedName>
</protein>
<dbReference type="Proteomes" id="UP001500784">
    <property type="component" value="Unassembled WGS sequence"/>
</dbReference>
<evidence type="ECO:0008006" key="4">
    <source>
        <dbReference type="Google" id="ProtNLM"/>
    </source>
</evidence>
<evidence type="ECO:0000313" key="3">
    <source>
        <dbReference type="Proteomes" id="UP001500784"/>
    </source>
</evidence>